<comment type="caution">
    <text evidence="2">The sequence shown here is derived from an EMBL/GenBank/DDBJ whole genome shotgun (WGS) entry which is preliminary data.</text>
</comment>
<protein>
    <submittedName>
        <fullName evidence="2">EF-hand domain-containing protein</fullName>
    </submittedName>
</protein>
<name>A0ABU7KIX7_9ACTN</name>
<dbReference type="Pfam" id="PF13499">
    <property type="entry name" value="EF-hand_7"/>
    <property type="match status" value="1"/>
</dbReference>
<dbReference type="PROSITE" id="PS00018">
    <property type="entry name" value="EF_HAND_1"/>
    <property type="match status" value="2"/>
</dbReference>
<organism evidence="2 3">
    <name type="scientific">Nocardiopsis tropica</name>
    <dbReference type="NCBI Taxonomy" id="109330"/>
    <lineage>
        <taxon>Bacteria</taxon>
        <taxon>Bacillati</taxon>
        <taxon>Actinomycetota</taxon>
        <taxon>Actinomycetes</taxon>
        <taxon>Streptosporangiales</taxon>
        <taxon>Nocardiopsidaceae</taxon>
        <taxon>Nocardiopsis</taxon>
    </lineage>
</organism>
<gene>
    <name evidence="2" type="ORF">Q8A49_01895</name>
</gene>
<proteinExistence type="predicted"/>
<dbReference type="SUPFAM" id="SSF47473">
    <property type="entry name" value="EF-hand"/>
    <property type="match status" value="1"/>
</dbReference>
<dbReference type="EMBL" id="JAUUCC010000003">
    <property type="protein sequence ID" value="MEE2049246.1"/>
    <property type="molecule type" value="Genomic_DNA"/>
</dbReference>
<evidence type="ECO:0000259" key="1">
    <source>
        <dbReference type="PROSITE" id="PS50222"/>
    </source>
</evidence>
<feature type="domain" description="EF-hand" evidence="1">
    <location>
        <begin position="132"/>
        <end position="167"/>
    </location>
</feature>
<accession>A0ABU7KIX7</accession>
<dbReference type="Proteomes" id="UP001348641">
    <property type="component" value="Unassembled WGS sequence"/>
</dbReference>
<evidence type="ECO:0000313" key="3">
    <source>
        <dbReference type="Proteomes" id="UP001348641"/>
    </source>
</evidence>
<sequence>MTTAVKANDRLEERFRLWDHNGNGVIERADFEQEVEGILSRFGVEASAPGAEGLRGAYLGLFDRLARSAGTERMSKEDFVRAAESEIVSKGDAGFSEVLQPTIQAIMTIADTDGDGRINPTELERWFDAIGLSAAQAADAFGEIDTDNDGVLTVTELVAAVRDYHLGKNDIPLLGV</sequence>
<dbReference type="RefSeq" id="WP_330156540.1">
    <property type="nucleotide sequence ID" value="NZ_BAAAJA010000010.1"/>
</dbReference>
<evidence type="ECO:0000313" key="2">
    <source>
        <dbReference type="EMBL" id="MEE2049246.1"/>
    </source>
</evidence>
<reference evidence="2 3" key="1">
    <citation type="submission" date="2023-07" db="EMBL/GenBank/DDBJ databases">
        <authorList>
            <person name="Girao M."/>
            <person name="Carvalho M.F."/>
        </authorList>
    </citation>
    <scope>NUCLEOTIDE SEQUENCE [LARGE SCALE GENOMIC DNA]</scope>
    <source>
        <strain evidence="2 3">66/93</strain>
    </source>
</reference>
<dbReference type="InterPro" id="IPR002048">
    <property type="entry name" value="EF_hand_dom"/>
</dbReference>
<dbReference type="SMART" id="SM00054">
    <property type="entry name" value="EFh"/>
    <property type="match status" value="3"/>
</dbReference>
<dbReference type="InterPro" id="IPR011992">
    <property type="entry name" value="EF-hand-dom_pair"/>
</dbReference>
<dbReference type="CDD" id="cd00051">
    <property type="entry name" value="EFh"/>
    <property type="match status" value="1"/>
</dbReference>
<dbReference type="PROSITE" id="PS50222">
    <property type="entry name" value="EF_HAND_2"/>
    <property type="match status" value="2"/>
</dbReference>
<feature type="domain" description="EF-hand" evidence="1">
    <location>
        <begin position="6"/>
        <end position="41"/>
    </location>
</feature>
<dbReference type="Gene3D" id="1.10.238.10">
    <property type="entry name" value="EF-hand"/>
    <property type="match status" value="1"/>
</dbReference>
<dbReference type="InterPro" id="IPR018247">
    <property type="entry name" value="EF_Hand_1_Ca_BS"/>
</dbReference>